<dbReference type="AlphaFoldDB" id="A0A834IPX2"/>
<proteinExistence type="predicted"/>
<feature type="region of interest" description="Disordered" evidence="1">
    <location>
        <begin position="188"/>
        <end position="224"/>
    </location>
</feature>
<dbReference type="EMBL" id="JAACXV010000152">
    <property type="protein sequence ID" value="KAF7282888.1"/>
    <property type="molecule type" value="Genomic_DNA"/>
</dbReference>
<evidence type="ECO:0000313" key="3">
    <source>
        <dbReference type="Proteomes" id="UP000625711"/>
    </source>
</evidence>
<keyword evidence="3" id="KW-1185">Reference proteome</keyword>
<gene>
    <name evidence="2" type="ORF">GWI33_001836</name>
</gene>
<organism evidence="2 3">
    <name type="scientific">Rhynchophorus ferrugineus</name>
    <name type="common">Red palm weevil</name>
    <name type="synonym">Curculio ferrugineus</name>
    <dbReference type="NCBI Taxonomy" id="354439"/>
    <lineage>
        <taxon>Eukaryota</taxon>
        <taxon>Metazoa</taxon>
        <taxon>Ecdysozoa</taxon>
        <taxon>Arthropoda</taxon>
        <taxon>Hexapoda</taxon>
        <taxon>Insecta</taxon>
        <taxon>Pterygota</taxon>
        <taxon>Neoptera</taxon>
        <taxon>Endopterygota</taxon>
        <taxon>Coleoptera</taxon>
        <taxon>Polyphaga</taxon>
        <taxon>Cucujiformia</taxon>
        <taxon>Curculionidae</taxon>
        <taxon>Dryophthorinae</taxon>
        <taxon>Rhynchophorus</taxon>
    </lineage>
</organism>
<evidence type="ECO:0000313" key="2">
    <source>
        <dbReference type="EMBL" id="KAF7282888.1"/>
    </source>
</evidence>
<reference evidence="2" key="1">
    <citation type="submission" date="2020-08" db="EMBL/GenBank/DDBJ databases">
        <title>Genome sequencing and assembly of the red palm weevil Rhynchophorus ferrugineus.</title>
        <authorList>
            <person name="Dias G.B."/>
            <person name="Bergman C.M."/>
            <person name="Manee M."/>
        </authorList>
    </citation>
    <scope>NUCLEOTIDE SEQUENCE</scope>
    <source>
        <strain evidence="2">AA-2017</strain>
        <tissue evidence="2">Whole larva</tissue>
    </source>
</reference>
<sequence length="238" mass="25677">MKLKAAAHIRRRSSNGIIRNRFSLSGGRVVTPTAAARVAVFLPTLNSITTSEMRILVIYQADCSHNYEPDAPQSVTIYHCQFLVIPDARRHGGGTVSAVLSPENQTVASFTSVRAPRLDKKDTAIFTTKSSGDTAFGPFAIQNANICSGSVIWMSRSSSSSPSPQGDYTPAGFDGALSPGAVFALPASNEHSRKHPDKHSRSTSSPTLPFLKTPPPNVPGRCVQDVLDFRDRNKQIKN</sequence>
<evidence type="ECO:0000256" key="1">
    <source>
        <dbReference type="SAM" id="MobiDB-lite"/>
    </source>
</evidence>
<comment type="caution">
    <text evidence="2">The sequence shown here is derived from an EMBL/GenBank/DDBJ whole genome shotgun (WGS) entry which is preliminary data.</text>
</comment>
<dbReference type="Proteomes" id="UP000625711">
    <property type="component" value="Unassembled WGS sequence"/>
</dbReference>
<protein>
    <submittedName>
        <fullName evidence="2">Uncharacterized protein</fullName>
    </submittedName>
</protein>
<name>A0A834IPX2_RHYFE</name>
<accession>A0A834IPX2</accession>